<keyword evidence="1" id="KW-0812">Transmembrane</keyword>
<dbReference type="Proteomes" id="UP000265566">
    <property type="component" value="Chromosome 2"/>
</dbReference>
<evidence type="ECO:0000313" key="4">
    <source>
        <dbReference type="Proteomes" id="UP000265566"/>
    </source>
</evidence>
<dbReference type="AlphaFoldDB" id="A0A396JDS6"/>
<name>A0A396JDS6_MEDTR</name>
<evidence type="ECO:0000259" key="2">
    <source>
        <dbReference type="Pfam" id="PF07127"/>
    </source>
</evidence>
<feature type="domain" description="Late nodulin" evidence="2">
    <location>
        <begin position="14"/>
        <end position="69"/>
    </location>
</feature>
<gene>
    <name evidence="3" type="ORF">MtrunA17_Chr2g0310691</name>
</gene>
<accession>A0A396JDS6</accession>
<protein>
    <submittedName>
        <fullName evidence="3">Putative Late nodulin</fullName>
    </submittedName>
</protein>
<comment type="caution">
    <text evidence="3">The sequence shown here is derived from an EMBL/GenBank/DDBJ whole genome shotgun (WGS) entry which is preliminary data.</text>
</comment>
<evidence type="ECO:0000256" key="1">
    <source>
        <dbReference type="SAM" id="Phobius"/>
    </source>
</evidence>
<proteinExistence type="predicted"/>
<keyword evidence="1" id="KW-1133">Transmembrane helix</keyword>
<dbReference type="EMBL" id="PSQE01000002">
    <property type="protein sequence ID" value="RHN74463.1"/>
    <property type="molecule type" value="Genomic_DNA"/>
</dbReference>
<organism evidence="3 4">
    <name type="scientific">Medicago truncatula</name>
    <name type="common">Barrel medic</name>
    <name type="synonym">Medicago tribuloides</name>
    <dbReference type="NCBI Taxonomy" id="3880"/>
    <lineage>
        <taxon>Eukaryota</taxon>
        <taxon>Viridiplantae</taxon>
        <taxon>Streptophyta</taxon>
        <taxon>Embryophyta</taxon>
        <taxon>Tracheophyta</taxon>
        <taxon>Spermatophyta</taxon>
        <taxon>Magnoliopsida</taxon>
        <taxon>eudicotyledons</taxon>
        <taxon>Gunneridae</taxon>
        <taxon>Pentapetalae</taxon>
        <taxon>rosids</taxon>
        <taxon>fabids</taxon>
        <taxon>Fabales</taxon>
        <taxon>Fabaceae</taxon>
        <taxon>Papilionoideae</taxon>
        <taxon>50 kb inversion clade</taxon>
        <taxon>NPAAA clade</taxon>
        <taxon>Hologalegina</taxon>
        <taxon>IRL clade</taxon>
        <taxon>Trifolieae</taxon>
        <taxon>Medicago</taxon>
    </lineage>
</organism>
<reference evidence="4" key="1">
    <citation type="journal article" date="2018" name="Nat. Plants">
        <title>Whole-genome landscape of Medicago truncatula symbiotic genes.</title>
        <authorList>
            <person name="Pecrix Y."/>
            <person name="Staton S.E."/>
            <person name="Sallet E."/>
            <person name="Lelandais-Briere C."/>
            <person name="Moreau S."/>
            <person name="Carrere S."/>
            <person name="Blein T."/>
            <person name="Jardinaud M.F."/>
            <person name="Latrasse D."/>
            <person name="Zouine M."/>
            <person name="Zahm M."/>
            <person name="Kreplak J."/>
            <person name="Mayjonade B."/>
            <person name="Satge C."/>
            <person name="Perez M."/>
            <person name="Cauet S."/>
            <person name="Marande W."/>
            <person name="Chantry-Darmon C."/>
            <person name="Lopez-Roques C."/>
            <person name="Bouchez O."/>
            <person name="Berard A."/>
            <person name="Debelle F."/>
            <person name="Munos S."/>
            <person name="Bendahmane A."/>
            <person name="Berges H."/>
            <person name="Niebel A."/>
            <person name="Buitink J."/>
            <person name="Frugier F."/>
            <person name="Benhamed M."/>
            <person name="Crespi M."/>
            <person name="Gouzy J."/>
            <person name="Gamas P."/>
        </authorList>
    </citation>
    <scope>NUCLEOTIDE SEQUENCE [LARGE SCALE GENOMIC DNA]</scope>
    <source>
        <strain evidence="4">cv. Jemalong A17</strain>
    </source>
</reference>
<evidence type="ECO:0000313" key="3">
    <source>
        <dbReference type="EMBL" id="RHN74463.1"/>
    </source>
</evidence>
<dbReference type="Pfam" id="PF07127">
    <property type="entry name" value="Nodulin_late"/>
    <property type="match status" value="1"/>
</dbReference>
<dbReference type="Gramene" id="rna10540">
    <property type="protein sequence ID" value="RHN74463.1"/>
    <property type="gene ID" value="gene10540"/>
</dbReference>
<dbReference type="GO" id="GO:0046872">
    <property type="term" value="F:metal ion binding"/>
    <property type="evidence" value="ECO:0007669"/>
    <property type="project" value="InterPro"/>
</dbReference>
<sequence>MGCLLHTKLTKQNMGGIIKIVYAFVIFISLILIVTSNVHSLLPCGTDDDCANDPCIHPEYPHCHMEQCHCV</sequence>
<dbReference type="InterPro" id="IPR009810">
    <property type="entry name" value="Nodulin_late_dom"/>
</dbReference>
<feature type="transmembrane region" description="Helical" evidence="1">
    <location>
        <begin position="20"/>
        <end position="42"/>
    </location>
</feature>
<keyword evidence="1" id="KW-0472">Membrane</keyword>